<sequence length="71" mass="7697">MLKLNAIDYIAHILVVVGAVNWGLVGFFNYDLVGALFGGAASVISRCIFALVGLAGLYVISFFFRRDRLTA</sequence>
<feature type="transmembrane region" description="Helical" evidence="1">
    <location>
        <begin position="36"/>
        <end position="64"/>
    </location>
</feature>
<protein>
    <submittedName>
        <fullName evidence="2">DUF378 domain-containing protein</fullName>
    </submittedName>
</protein>
<name>A0A9D1HKK9_9FIRM</name>
<evidence type="ECO:0000313" key="2">
    <source>
        <dbReference type="EMBL" id="HIU10061.1"/>
    </source>
</evidence>
<dbReference type="PANTHER" id="PTHR37304:SF1">
    <property type="entry name" value="MEMBRANE PROTEIN"/>
    <property type="match status" value="1"/>
</dbReference>
<keyword evidence="1" id="KW-0472">Membrane</keyword>
<dbReference type="InterPro" id="IPR007211">
    <property type="entry name" value="DUF378"/>
</dbReference>
<dbReference type="PANTHER" id="PTHR37304">
    <property type="entry name" value="MEMBRANE PROTEIN-RELATED"/>
    <property type="match status" value="1"/>
</dbReference>
<comment type="caution">
    <text evidence="2">The sequence shown here is derived from an EMBL/GenBank/DDBJ whole genome shotgun (WGS) entry which is preliminary data.</text>
</comment>
<evidence type="ECO:0000256" key="1">
    <source>
        <dbReference type="SAM" id="Phobius"/>
    </source>
</evidence>
<dbReference type="AlphaFoldDB" id="A0A9D1HKK9"/>
<gene>
    <name evidence="2" type="ORF">IAB00_02240</name>
</gene>
<organism evidence="2 3">
    <name type="scientific">Candidatus Avidehalobacter gallistercoris</name>
    <dbReference type="NCBI Taxonomy" id="2840694"/>
    <lineage>
        <taxon>Bacteria</taxon>
        <taxon>Bacillati</taxon>
        <taxon>Bacillota</taxon>
        <taxon>Clostridia</taxon>
        <taxon>Eubacteriales</taxon>
        <taxon>Peptococcaceae</taxon>
        <taxon>Peptococcaceae incertae sedis</taxon>
        <taxon>Candidatus Avidehalobacter</taxon>
    </lineage>
</organism>
<feature type="transmembrane region" description="Helical" evidence="1">
    <location>
        <begin position="9"/>
        <end position="30"/>
    </location>
</feature>
<dbReference type="Proteomes" id="UP000824124">
    <property type="component" value="Unassembled WGS sequence"/>
</dbReference>
<keyword evidence="1" id="KW-1133">Transmembrane helix</keyword>
<accession>A0A9D1HKK9</accession>
<dbReference type="Pfam" id="PF04070">
    <property type="entry name" value="DUF378"/>
    <property type="match status" value="1"/>
</dbReference>
<proteinExistence type="predicted"/>
<reference evidence="2" key="2">
    <citation type="journal article" date="2021" name="PeerJ">
        <title>Extensive microbial diversity within the chicken gut microbiome revealed by metagenomics and culture.</title>
        <authorList>
            <person name="Gilroy R."/>
            <person name="Ravi A."/>
            <person name="Getino M."/>
            <person name="Pursley I."/>
            <person name="Horton D.L."/>
            <person name="Alikhan N.F."/>
            <person name="Baker D."/>
            <person name="Gharbi K."/>
            <person name="Hall N."/>
            <person name="Watson M."/>
            <person name="Adriaenssens E.M."/>
            <person name="Foster-Nyarko E."/>
            <person name="Jarju S."/>
            <person name="Secka A."/>
            <person name="Antonio M."/>
            <person name="Oren A."/>
            <person name="Chaudhuri R.R."/>
            <person name="La Ragione R."/>
            <person name="Hildebrand F."/>
            <person name="Pallen M.J."/>
        </authorList>
    </citation>
    <scope>NUCLEOTIDE SEQUENCE</scope>
    <source>
        <strain evidence="2">2830</strain>
    </source>
</reference>
<evidence type="ECO:0000313" key="3">
    <source>
        <dbReference type="Proteomes" id="UP000824124"/>
    </source>
</evidence>
<keyword evidence="1" id="KW-0812">Transmembrane</keyword>
<dbReference type="EMBL" id="DVMH01000015">
    <property type="protein sequence ID" value="HIU10061.1"/>
    <property type="molecule type" value="Genomic_DNA"/>
</dbReference>
<reference evidence="2" key="1">
    <citation type="submission" date="2020-10" db="EMBL/GenBank/DDBJ databases">
        <authorList>
            <person name="Gilroy R."/>
        </authorList>
    </citation>
    <scope>NUCLEOTIDE SEQUENCE</scope>
    <source>
        <strain evidence="2">2830</strain>
    </source>
</reference>